<accession>A0A9N9GZ35</accession>
<evidence type="ECO:0000313" key="2">
    <source>
        <dbReference type="Proteomes" id="UP000789375"/>
    </source>
</evidence>
<keyword evidence="2" id="KW-1185">Reference proteome</keyword>
<evidence type="ECO:0000313" key="1">
    <source>
        <dbReference type="EMBL" id="CAG8644782.1"/>
    </source>
</evidence>
<name>A0A9N9GZ35_FUNMO</name>
<dbReference type="Proteomes" id="UP000789375">
    <property type="component" value="Unassembled WGS sequence"/>
</dbReference>
<dbReference type="AlphaFoldDB" id="A0A9N9GZ35"/>
<protein>
    <submittedName>
        <fullName evidence="1">3518_t:CDS:1</fullName>
    </submittedName>
</protein>
<proteinExistence type="predicted"/>
<sequence length="117" mass="12979">MSLEVSNKLSEEIISPIVQDLVLAAGYSEDPRQMHRPPAPNKCMLIAYLPCVLRYSLYTFHACFKVALKLSLSYFVKNLSSVITMSIGTESTTGARSSTLSKIDQKSFMLLSEIKGK</sequence>
<dbReference type="EMBL" id="CAJVPP010004154">
    <property type="protein sequence ID" value="CAG8644782.1"/>
    <property type="molecule type" value="Genomic_DNA"/>
</dbReference>
<gene>
    <name evidence="1" type="ORF">FMOSSE_LOCUS11174</name>
</gene>
<organism evidence="1 2">
    <name type="scientific">Funneliformis mosseae</name>
    <name type="common">Endomycorrhizal fungus</name>
    <name type="synonym">Glomus mosseae</name>
    <dbReference type="NCBI Taxonomy" id="27381"/>
    <lineage>
        <taxon>Eukaryota</taxon>
        <taxon>Fungi</taxon>
        <taxon>Fungi incertae sedis</taxon>
        <taxon>Mucoromycota</taxon>
        <taxon>Glomeromycotina</taxon>
        <taxon>Glomeromycetes</taxon>
        <taxon>Glomerales</taxon>
        <taxon>Glomeraceae</taxon>
        <taxon>Funneliformis</taxon>
    </lineage>
</organism>
<comment type="caution">
    <text evidence="1">The sequence shown here is derived from an EMBL/GenBank/DDBJ whole genome shotgun (WGS) entry which is preliminary data.</text>
</comment>
<reference evidence="1" key="1">
    <citation type="submission" date="2021-06" db="EMBL/GenBank/DDBJ databases">
        <authorList>
            <person name="Kallberg Y."/>
            <person name="Tangrot J."/>
            <person name="Rosling A."/>
        </authorList>
    </citation>
    <scope>NUCLEOTIDE SEQUENCE</scope>
    <source>
        <strain evidence="1">87-6 pot B 2015</strain>
    </source>
</reference>